<reference evidence="6" key="1">
    <citation type="journal article" date="2019" name="Int. J. Syst. Evol. Microbiol.">
        <title>The Global Catalogue of Microorganisms (GCM) 10K type strain sequencing project: providing services to taxonomists for standard genome sequencing and annotation.</title>
        <authorList>
            <consortium name="The Broad Institute Genomics Platform"/>
            <consortium name="The Broad Institute Genome Sequencing Center for Infectious Disease"/>
            <person name="Wu L."/>
            <person name="Ma J."/>
        </authorList>
    </citation>
    <scope>NUCLEOTIDE SEQUENCE [LARGE SCALE GENOMIC DNA]</scope>
    <source>
        <strain evidence="6">CCM 8604</strain>
    </source>
</reference>
<name>A0ABW2Y5X0_9BIFI</name>
<sequence>MMMLFTGFAIPAAHADDTTVTVPVKITVLDESDKPLAGAKVKVVDTKDGKVVKEWTSTTSAEGLNLAPGTYKLTQTAPNGYKVKEAEKTFTVASPISSSESATFTKVYAGEGVRGAHILGDLTGKDNGTHTVVYCFNKTRKFPVNGSTYTRVKGDENNFENLAAPGHSNDLYNNVARVIWNGYPNDASGIMKKYNLTPDTFAGITQWAVWHYTDPKEEQYVDLDEVTNESEPDEKAYKELIESTTPAPQNMILDIYKSDSSNYQNAVTSHFYTAENMSLTISDEKTETPETPTPETPKPNKPTTPSTPTQPKSEQPKPQTPTKPVNNKVVKENKPVTKLATTGTDITVIAAVMMLLALAGTGLAVTVKRNK</sequence>
<dbReference type="NCBIfam" id="TIGR03934">
    <property type="entry name" value="TQXA_dom"/>
    <property type="match status" value="1"/>
</dbReference>
<evidence type="ECO:0000256" key="1">
    <source>
        <dbReference type="SAM" id="MobiDB-lite"/>
    </source>
</evidence>
<protein>
    <submittedName>
        <fullName evidence="5">Thioester-forming surface-anchored protein</fullName>
    </submittedName>
</protein>
<dbReference type="Gene3D" id="2.60.40.10">
    <property type="entry name" value="Immunoglobulins"/>
    <property type="match status" value="1"/>
</dbReference>
<dbReference type="Proteomes" id="UP001597036">
    <property type="component" value="Unassembled WGS sequence"/>
</dbReference>
<dbReference type="EMBL" id="JBHTHQ010000026">
    <property type="protein sequence ID" value="MFD0705657.1"/>
    <property type="molecule type" value="Genomic_DNA"/>
</dbReference>
<keyword evidence="6" id="KW-1185">Reference proteome</keyword>
<feature type="transmembrane region" description="Helical" evidence="2">
    <location>
        <begin position="346"/>
        <end position="367"/>
    </location>
</feature>
<proteinExistence type="predicted"/>
<feature type="domain" description="SpaA-like prealbumin fold" evidence="4">
    <location>
        <begin position="24"/>
        <end position="93"/>
    </location>
</feature>
<evidence type="ECO:0000313" key="6">
    <source>
        <dbReference type="Proteomes" id="UP001597036"/>
    </source>
</evidence>
<comment type="caution">
    <text evidence="5">The sequence shown here is derived from an EMBL/GenBank/DDBJ whole genome shotgun (WGS) entry which is preliminary data.</text>
</comment>
<evidence type="ECO:0000313" key="5">
    <source>
        <dbReference type="EMBL" id="MFD0705657.1"/>
    </source>
</evidence>
<feature type="compositionally biased region" description="Pro residues" evidence="1">
    <location>
        <begin position="291"/>
        <end position="302"/>
    </location>
</feature>
<keyword evidence="2" id="KW-0472">Membrane</keyword>
<dbReference type="InterPro" id="IPR013552">
    <property type="entry name" value="Thioester_dom"/>
</dbReference>
<feature type="compositionally biased region" description="Low complexity" evidence="1">
    <location>
        <begin position="303"/>
        <end position="313"/>
    </location>
</feature>
<keyword evidence="2" id="KW-1133">Transmembrane helix</keyword>
<evidence type="ECO:0000259" key="3">
    <source>
        <dbReference type="Pfam" id="PF08341"/>
    </source>
</evidence>
<dbReference type="Pfam" id="PF08341">
    <property type="entry name" value="TED"/>
    <property type="match status" value="1"/>
</dbReference>
<dbReference type="Pfam" id="PF17802">
    <property type="entry name" value="SpaA"/>
    <property type="match status" value="1"/>
</dbReference>
<dbReference type="Gene3D" id="2.30.30.670">
    <property type="entry name" value="Thioester domain"/>
    <property type="match status" value="1"/>
</dbReference>
<feature type="region of interest" description="Disordered" evidence="1">
    <location>
        <begin position="283"/>
        <end position="331"/>
    </location>
</feature>
<keyword evidence="2" id="KW-0812">Transmembrane</keyword>
<dbReference type="InterPro" id="IPR013783">
    <property type="entry name" value="Ig-like_fold"/>
</dbReference>
<dbReference type="NCBIfam" id="NF012162">
    <property type="entry name" value="surf_Nterm_1"/>
    <property type="match status" value="1"/>
</dbReference>
<evidence type="ECO:0000256" key="2">
    <source>
        <dbReference type="SAM" id="Phobius"/>
    </source>
</evidence>
<dbReference type="InterPro" id="IPR023849">
    <property type="entry name" value="TQXA_dom"/>
</dbReference>
<accession>A0ABW2Y5X0</accession>
<dbReference type="SUPFAM" id="SSF49478">
    <property type="entry name" value="Cna protein B-type domain"/>
    <property type="match status" value="1"/>
</dbReference>
<gene>
    <name evidence="5" type="ORF">ACFQY8_07870</name>
</gene>
<evidence type="ECO:0000259" key="4">
    <source>
        <dbReference type="Pfam" id="PF17802"/>
    </source>
</evidence>
<organism evidence="5 6">
    <name type="scientific">Alloscardovia venturai</name>
    <dbReference type="NCBI Taxonomy" id="1769421"/>
    <lineage>
        <taxon>Bacteria</taxon>
        <taxon>Bacillati</taxon>
        <taxon>Actinomycetota</taxon>
        <taxon>Actinomycetes</taxon>
        <taxon>Bifidobacteriales</taxon>
        <taxon>Bifidobacteriaceae</taxon>
        <taxon>Alloscardovia</taxon>
    </lineage>
</organism>
<feature type="domain" description="Thioester" evidence="3">
    <location>
        <begin position="132"/>
        <end position="243"/>
    </location>
</feature>
<dbReference type="InterPro" id="IPR041033">
    <property type="entry name" value="SpaA_PFL_dom_1"/>
</dbReference>
<dbReference type="Gene3D" id="1.10.150.480">
    <property type="match status" value="1"/>
</dbReference>